<accession>A0A438KGE2</accession>
<feature type="compositionally biased region" description="Acidic residues" evidence="1">
    <location>
        <begin position="9"/>
        <end position="24"/>
    </location>
</feature>
<evidence type="ECO:0000256" key="1">
    <source>
        <dbReference type="SAM" id="MobiDB-lite"/>
    </source>
</evidence>
<sequence length="230" mass="25411">MEREKGTLDQDEDEDEDEDEDDLCVGERLGFSDQSNGSKERDLVDQLGADSNMKEDKVTSEKWRADSTLSSSDSIMEECLVPPEGWPTAMVPAVKLSMAPAMADVNMAGEWATHVERNISSISSEQDLQHSEILCQVSPRKNTCLHIAASFGHHDLAKYIVKECPDLIKNKNSKGDTALHIAARKRNLSFVKIVMDSCPSGSGASQDVEKAEPSLLELSTKKEIQCCMRH</sequence>
<evidence type="ECO:0000313" key="2">
    <source>
        <dbReference type="EMBL" id="RVX20272.1"/>
    </source>
</evidence>
<dbReference type="InterPro" id="IPR036770">
    <property type="entry name" value="Ankyrin_rpt-contain_sf"/>
</dbReference>
<evidence type="ECO:0000313" key="3">
    <source>
        <dbReference type="Proteomes" id="UP000288805"/>
    </source>
</evidence>
<dbReference type="Pfam" id="PF12796">
    <property type="entry name" value="Ank_2"/>
    <property type="match status" value="1"/>
</dbReference>
<dbReference type="PANTHER" id="PTHR24121">
    <property type="entry name" value="NO MECHANORECEPTOR POTENTIAL C, ISOFORM D-RELATED"/>
    <property type="match status" value="1"/>
</dbReference>
<dbReference type="EMBL" id="QGNW01000007">
    <property type="protein sequence ID" value="RVX20272.1"/>
    <property type="molecule type" value="Genomic_DNA"/>
</dbReference>
<comment type="caution">
    <text evidence="2">The sequence shown here is derived from an EMBL/GenBank/DDBJ whole genome shotgun (WGS) entry which is preliminary data.</text>
</comment>
<organism evidence="2 3">
    <name type="scientific">Vitis vinifera</name>
    <name type="common">Grape</name>
    <dbReference type="NCBI Taxonomy" id="29760"/>
    <lineage>
        <taxon>Eukaryota</taxon>
        <taxon>Viridiplantae</taxon>
        <taxon>Streptophyta</taxon>
        <taxon>Embryophyta</taxon>
        <taxon>Tracheophyta</taxon>
        <taxon>Spermatophyta</taxon>
        <taxon>Magnoliopsida</taxon>
        <taxon>eudicotyledons</taxon>
        <taxon>Gunneridae</taxon>
        <taxon>Pentapetalae</taxon>
        <taxon>rosids</taxon>
        <taxon>Vitales</taxon>
        <taxon>Vitaceae</taxon>
        <taxon>Viteae</taxon>
        <taxon>Vitis</taxon>
    </lineage>
</organism>
<dbReference type="AlphaFoldDB" id="A0A438KGE2"/>
<proteinExistence type="predicted"/>
<reference evidence="2 3" key="1">
    <citation type="journal article" date="2018" name="PLoS Genet.">
        <title>Population sequencing reveals clonal diversity and ancestral inbreeding in the grapevine cultivar Chardonnay.</title>
        <authorList>
            <person name="Roach M.J."/>
            <person name="Johnson D.L."/>
            <person name="Bohlmann J."/>
            <person name="van Vuuren H.J."/>
            <person name="Jones S.J."/>
            <person name="Pretorius I.S."/>
            <person name="Schmidt S.A."/>
            <person name="Borneman A.R."/>
        </authorList>
    </citation>
    <scope>NUCLEOTIDE SEQUENCE [LARGE SCALE GENOMIC DNA]</scope>
    <source>
        <strain evidence="3">cv. Chardonnay</strain>
        <tissue evidence="2">Leaf</tissue>
    </source>
</reference>
<dbReference type="InterPro" id="IPR002110">
    <property type="entry name" value="Ankyrin_rpt"/>
</dbReference>
<name>A0A438KGE2_VITVI</name>
<protein>
    <submittedName>
        <fullName evidence="2">Uncharacterized protein</fullName>
    </submittedName>
</protein>
<gene>
    <name evidence="2" type="ORF">CK203_004447</name>
</gene>
<dbReference type="Proteomes" id="UP000288805">
    <property type="component" value="Unassembled WGS sequence"/>
</dbReference>
<dbReference type="Gene3D" id="1.25.40.20">
    <property type="entry name" value="Ankyrin repeat-containing domain"/>
    <property type="match status" value="1"/>
</dbReference>
<dbReference type="PANTHER" id="PTHR24121:SF21">
    <property type="entry name" value="ANKYRIN REPEAT FAMILY PROTEIN"/>
    <property type="match status" value="1"/>
</dbReference>
<feature type="compositionally biased region" description="Basic and acidic residues" evidence="1">
    <location>
        <begin position="52"/>
        <end position="65"/>
    </location>
</feature>
<dbReference type="SUPFAM" id="SSF48403">
    <property type="entry name" value="Ankyrin repeat"/>
    <property type="match status" value="1"/>
</dbReference>
<feature type="region of interest" description="Disordered" evidence="1">
    <location>
        <begin position="1"/>
        <end position="69"/>
    </location>
</feature>
<dbReference type="SMART" id="SM00248">
    <property type="entry name" value="ANK"/>
    <property type="match status" value="2"/>
</dbReference>